<dbReference type="EMBL" id="JH794346">
    <property type="protein sequence ID" value="ELQ58778.1"/>
    <property type="molecule type" value="Genomic_DNA"/>
</dbReference>
<organism>
    <name type="scientific">Pyricularia oryzae (strain P131)</name>
    <name type="common">Rice blast fungus</name>
    <name type="synonym">Magnaporthe oryzae</name>
    <dbReference type="NCBI Taxonomy" id="1143193"/>
    <lineage>
        <taxon>Eukaryota</taxon>
        <taxon>Fungi</taxon>
        <taxon>Dikarya</taxon>
        <taxon>Ascomycota</taxon>
        <taxon>Pezizomycotina</taxon>
        <taxon>Sordariomycetes</taxon>
        <taxon>Sordariomycetidae</taxon>
        <taxon>Magnaporthales</taxon>
        <taxon>Pyriculariaceae</taxon>
        <taxon>Pyricularia</taxon>
    </lineage>
</organism>
<evidence type="ECO:0000256" key="1">
    <source>
        <dbReference type="SAM" id="MobiDB-lite"/>
    </source>
</evidence>
<accession>L7IS78</accession>
<evidence type="ECO:0000313" key="2">
    <source>
        <dbReference type="EMBL" id="ELQ58778.1"/>
    </source>
</evidence>
<reference evidence="2" key="1">
    <citation type="journal article" date="2012" name="PLoS Genet.">
        <title>Comparative analysis of the genomes of two field isolates of the rice blast fungus Magnaporthe oryzae.</title>
        <authorList>
            <person name="Xue M."/>
            <person name="Yang J."/>
            <person name="Li Z."/>
            <person name="Hu S."/>
            <person name="Yao N."/>
            <person name="Dean R.A."/>
            <person name="Zhao W."/>
            <person name="Shen M."/>
            <person name="Zhang H."/>
            <person name="Li C."/>
            <person name="Liu L."/>
            <person name="Cao L."/>
            <person name="Xu X."/>
            <person name="Xing Y."/>
            <person name="Hsiang T."/>
            <person name="Zhang Z."/>
            <person name="Xu J.R."/>
            <person name="Peng Y.L."/>
        </authorList>
    </citation>
    <scope>NUCLEOTIDE SEQUENCE [LARGE SCALE GENOMIC DNA]</scope>
    <source>
        <strain evidence="2">P131</strain>
    </source>
</reference>
<feature type="region of interest" description="Disordered" evidence="1">
    <location>
        <begin position="1"/>
        <end position="21"/>
    </location>
</feature>
<name>L7IS78_PYRO1</name>
<protein>
    <submittedName>
        <fullName evidence="2">Uncharacterized protein</fullName>
    </submittedName>
</protein>
<gene>
    <name evidence="2" type="ORF">OOW_P131scaffold01528g1</name>
</gene>
<proteinExistence type="predicted"/>
<sequence length="119" mass="13188">MAGLPQDWQNRARRSGLPTRGWRCSKSTWRVSGRRVFEKASAGGGDGREEKDGGGVVLIKLRDAKSDQVHIDPSAELFSPIVKLRVGETHQCKRGDDSTGQAEIRCLRFGSTNQKGWCF</sequence>
<dbReference type="AlphaFoldDB" id="L7IS78"/>